<evidence type="ECO:0000313" key="1">
    <source>
        <dbReference type="EMBL" id="NZA25794.1"/>
    </source>
</evidence>
<dbReference type="SUPFAM" id="SSF54909">
    <property type="entry name" value="Dimeric alpha+beta barrel"/>
    <property type="match status" value="1"/>
</dbReference>
<sequence length="102" mass="11440">MVVYEVDIEVAPEAVAAYRPWLSGHVQRMLALPGFVDAEVLTVREPLPADGWHALCVRYRLRDRAALDAYLHGHAARMRAEGAAAFGERFRARRRVLDASPD</sequence>
<comment type="caution">
    <text evidence="1">The sequence shown here is derived from an EMBL/GenBank/DDBJ whole genome shotgun (WGS) entry which is preliminary data.</text>
</comment>
<dbReference type="InterPro" id="IPR011008">
    <property type="entry name" value="Dimeric_a/b-barrel"/>
</dbReference>
<evidence type="ECO:0000313" key="2">
    <source>
        <dbReference type="Proteomes" id="UP000578091"/>
    </source>
</evidence>
<dbReference type="Proteomes" id="UP000578091">
    <property type="component" value="Unassembled WGS sequence"/>
</dbReference>
<organism evidence="1 2">
    <name type="scientific">Luteimonas salinisoli</name>
    <dbReference type="NCBI Taxonomy" id="2752307"/>
    <lineage>
        <taxon>Bacteria</taxon>
        <taxon>Pseudomonadati</taxon>
        <taxon>Pseudomonadota</taxon>
        <taxon>Gammaproteobacteria</taxon>
        <taxon>Lysobacterales</taxon>
        <taxon>Lysobacteraceae</taxon>
        <taxon>Luteimonas</taxon>
    </lineage>
</organism>
<dbReference type="InterPro" id="IPR025563">
    <property type="entry name" value="DUF4286"/>
</dbReference>
<protein>
    <submittedName>
        <fullName evidence="1">DUF4286 family protein</fullName>
    </submittedName>
</protein>
<dbReference type="Pfam" id="PF14114">
    <property type="entry name" value="DUF4286"/>
    <property type="match status" value="1"/>
</dbReference>
<dbReference type="RefSeq" id="WP_180677598.1">
    <property type="nucleotide sequence ID" value="NZ_JACCKA010000039.1"/>
</dbReference>
<proteinExistence type="predicted"/>
<name>A0A853JAN5_9GAMM</name>
<dbReference type="EMBL" id="JACCKA010000039">
    <property type="protein sequence ID" value="NZA25794.1"/>
    <property type="molecule type" value="Genomic_DNA"/>
</dbReference>
<reference evidence="1 2" key="1">
    <citation type="submission" date="2020-07" db="EMBL/GenBank/DDBJ databases">
        <title>Luteimonas sp. SJ-92.</title>
        <authorList>
            <person name="Huang X.-X."/>
            <person name="Xu L."/>
            <person name="Sun J.-Q."/>
        </authorList>
    </citation>
    <scope>NUCLEOTIDE SEQUENCE [LARGE SCALE GENOMIC DNA]</scope>
    <source>
        <strain evidence="1 2">SJ-92</strain>
    </source>
</reference>
<dbReference type="AlphaFoldDB" id="A0A853JAN5"/>
<keyword evidence="2" id="KW-1185">Reference proteome</keyword>
<gene>
    <name evidence="1" type="ORF">H0E84_05305</name>
</gene>
<accession>A0A853JAN5</accession>